<evidence type="ECO:0000256" key="2">
    <source>
        <dbReference type="ARBA" id="ARBA00023157"/>
    </source>
</evidence>
<dbReference type="AlphaFoldDB" id="A0A1U7Z1C3"/>
<dbReference type="RefSeq" id="XP_010245832.1">
    <property type="nucleotide sequence ID" value="XM_010247530.2"/>
</dbReference>
<dbReference type="SUPFAM" id="SSF101148">
    <property type="entry name" value="Plant invertase/pectin methylesterase inhibitor"/>
    <property type="match status" value="1"/>
</dbReference>
<keyword evidence="4" id="KW-1185">Reference proteome</keyword>
<dbReference type="GeneID" id="104589270"/>
<dbReference type="GO" id="GO:0009505">
    <property type="term" value="C:plant-type cell wall"/>
    <property type="evidence" value="ECO:0000318"/>
    <property type="project" value="GO_Central"/>
</dbReference>
<dbReference type="FunFam" id="1.20.140.40:FF:000008">
    <property type="entry name" value="Invertase/pectin methylesterase inhibitor family protein"/>
    <property type="match status" value="1"/>
</dbReference>
<name>A0A1U7Z1C3_NELNU</name>
<dbReference type="InterPro" id="IPR006501">
    <property type="entry name" value="Pectinesterase_inhib_dom"/>
</dbReference>
<proteinExistence type="inferred from homology"/>
<dbReference type="GO" id="GO:0004857">
    <property type="term" value="F:enzyme inhibitor activity"/>
    <property type="evidence" value="ECO:0000318"/>
    <property type="project" value="GO_Central"/>
</dbReference>
<dbReference type="FunCoup" id="A0A1U7Z1C3">
    <property type="interactions" value="106"/>
</dbReference>
<dbReference type="PANTHER" id="PTHR35357">
    <property type="entry name" value="OS02G0537100 PROTEIN"/>
    <property type="match status" value="1"/>
</dbReference>
<evidence type="ECO:0000256" key="3">
    <source>
        <dbReference type="ARBA" id="ARBA00038471"/>
    </source>
</evidence>
<dbReference type="SMART" id="SM00856">
    <property type="entry name" value="PMEI"/>
    <property type="match status" value="1"/>
</dbReference>
<dbReference type="InterPro" id="IPR035513">
    <property type="entry name" value="Invertase/methylesterase_inhib"/>
</dbReference>
<gene>
    <name evidence="5" type="primary">LOC104589270</name>
</gene>
<evidence type="ECO:0000313" key="5">
    <source>
        <dbReference type="RefSeq" id="XP_010245832.1"/>
    </source>
</evidence>
<dbReference type="OMA" id="YDYAYLH"/>
<comment type="similarity">
    <text evidence="3">Belongs to the PMEI family.</text>
</comment>
<keyword evidence="1" id="KW-0732">Signal</keyword>
<evidence type="ECO:0000256" key="1">
    <source>
        <dbReference type="ARBA" id="ARBA00022729"/>
    </source>
</evidence>
<dbReference type="GO" id="GO:0046910">
    <property type="term" value="F:pectinesterase inhibitor activity"/>
    <property type="evidence" value="ECO:0007669"/>
    <property type="project" value="UniProtKB-ARBA"/>
</dbReference>
<sequence length="185" mass="20136">MGSLGFLFLVLLPLSFPQLFFQQSSVLLVRGDAKLIQRTCKSTKHYDLCLSSLRSNSSSLKVDTKGLATIIIGIGMANATDTYSYLSSQLLSNTNDTALKTVLKGCADKYSYANDALQGALQQLALDSYDYAYVQVSAAVDYPNVCHNAFKRYPGLTYPPELALREQALESVCDVASGIIDLLGR</sequence>
<accession>A0A1U7Z1C3</accession>
<dbReference type="KEGG" id="nnu:104589270"/>
<dbReference type="Gene3D" id="1.20.140.40">
    <property type="entry name" value="Invertase/pectin methylesterase inhibitor family protein"/>
    <property type="match status" value="1"/>
</dbReference>
<dbReference type="STRING" id="4432.A0A1U7Z1C3"/>
<dbReference type="CDD" id="cd14859">
    <property type="entry name" value="PMEI_like"/>
    <property type="match status" value="1"/>
</dbReference>
<organism evidence="4 5">
    <name type="scientific">Nelumbo nucifera</name>
    <name type="common">Sacred lotus</name>
    <dbReference type="NCBI Taxonomy" id="4432"/>
    <lineage>
        <taxon>Eukaryota</taxon>
        <taxon>Viridiplantae</taxon>
        <taxon>Streptophyta</taxon>
        <taxon>Embryophyta</taxon>
        <taxon>Tracheophyta</taxon>
        <taxon>Spermatophyta</taxon>
        <taxon>Magnoliopsida</taxon>
        <taxon>Proteales</taxon>
        <taxon>Nelumbonaceae</taxon>
        <taxon>Nelumbo</taxon>
    </lineage>
</organism>
<dbReference type="eggNOG" id="ENOG502RXIR">
    <property type="taxonomic scope" value="Eukaryota"/>
</dbReference>
<dbReference type="Pfam" id="PF04043">
    <property type="entry name" value="PMEI"/>
    <property type="match status" value="1"/>
</dbReference>
<evidence type="ECO:0000313" key="4">
    <source>
        <dbReference type="Proteomes" id="UP000189703"/>
    </source>
</evidence>
<dbReference type="Proteomes" id="UP000189703">
    <property type="component" value="Unplaced"/>
</dbReference>
<dbReference type="NCBIfam" id="TIGR01614">
    <property type="entry name" value="PME_inhib"/>
    <property type="match status" value="1"/>
</dbReference>
<reference evidence="5" key="1">
    <citation type="submission" date="2025-08" db="UniProtKB">
        <authorList>
            <consortium name="RefSeq"/>
        </authorList>
    </citation>
    <scope>IDENTIFICATION</scope>
</reference>
<dbReference type="PANTHER" id="PTHR35357:SF8">
    <property type="entry name" value="OS01G0111000 PROTEIN"/>
    <property type="match status" value="1"/>
</dbReference>
<keyword evidence="2" id="KW-1015">Disulfide bond</keyword>
<dbReference type="OrthoDB" id="773291at2759"/>
<dbReference type="GO" id="GO:0009827">
    <property type="term" value="P:plant-type cell wall modification"/>
    <property type="evidence" value="ECO:0000318"/>
    <property type="project" value="GO_Central"/>
</dbReference>
<protein>
    <submittedName>
        <fullName evidence="5">Cell wall / vacuolar inhibitor of fructosidase 2-like</fullName>
    </submittedName>
</protein>